<keyword evidence="10" id="KW-0694">RNA-binding</keyword>
<dbReference type="Pfam" id="PF16326">
    <property type="entry name" value="ABC_tran_CTD"/>
    <property type="match status" value="1"/>
</dbReference>
<dbReference type="SMART" id="SM00382">
    <property type="entry name" value="AAA"/>
    <property type="match status" value="2"/>
</dbReference>
<feature type="region of interest" description="Disordered" evidence="13">
    <location>
        <begin position="540"/>
        <end position="574"/>
    </location>
</feature>
<keyword evidence="5" id="KW-0677">Repeat</keyword>
<keyword evidence="12" id="KW-0175">Coiled coil</keyword>
<evidence type="ECO:0000259" key="14">
    <source>
        <dbReference type="PROSITE" id="PS50893"/>
    </source>
</evidence>
<evidence type="ECO:0000256" key="11">
    <source>
        <dbReference type="ARBA" id="ARBA00022917"/>
    </source>
</evidence>
<feature type="compositionally biased region" description="Basic and acidic residues" evidence="13">
    <location>
        <begin position="545"/>
        <end position="574"/>
    </location>
</feature>
<evidence type="ECO:0000313" key="15">
    <source>
        <dbReference type="EMBL" id="OPX45631.1"/>
    </source>
</evidence>
<dbReference type="OrthoDB" id="9801441at2"/>
<dbReference type="InterPro" id="IPR032524">
    <property type="entry name" value="ABC_tran_C"/>
</dbReference>
<feature type="coiled-coil region" evidence="12">
    <location>
        <begin position="586"/>
        <end position="637"/>
    </location>
</feature>
<evidence type="ECO:0000256" key="3">
    <source>
        <dbReference type="ARBA" id="ARBA00022555"/>
    </source>
</evidence>
<evidence type="ECO:0000256" key="12">
    <source>
        <dbReference type="SAM" id="Coils"/>
    </source>
</evidence>
<dbReference type="PANTHER" id="PTHR42855">
    <property type="entry name" value="ABC TRANSPORTER ATP-BINDING SUBUNIT"/>
    <property type="match status" value="1"/>
</dbReference>
<dbReference type="InterPro" id="IPR017871">
    <property type="entry name" value="ABC_transporter-like_CS"/>
</dbReference>
<dbReference type="GO" id="GO:0016887">
    <property type="term" value="F:ATP hydrolysis activity"/>
    <property type="evidence" value="ECO:0007669"/>
    <property type="project" value="InterPro"/>
</dbReference>
<sequence length="653" mass="74470">MNILSAEGISKSYSEKVLFNDSWLGIEAGDKIGLIGINGTGKSTLLKVIAGFEEPDSGRIIKTNNLNIGYLEQNPSFEEGTTVLQQVFIGHSPVMSLLKEYEIILKKCQDSPDDKQAEKKLLEIMQKMDAGNAWAIESEAKTVLTKLGISDFNAVVTQLSGGQRKRVAMAGALINPTELLVLDEPTNHIDNDSVDWLEKYLNARRGALLMVTHDRYFLERVANRIIELDNGKLYSYQANYSKFLEMKAEREEQELASERKRQNLLRTELEWIRRGAQARSTKQKARIERFEKLQEAEDVRQENSIEIQIGSARLGRKVIELSNIGKSYDQKVLIKDFSYILLRDDRIGIIGPNGMGKSTLLGIISGRIKPDLGNVEIGETVKTGFFTQESQEMNPELRVIEYIRQVAEHIETKKGSLSASQMLERFLFPQSVQWTPIARLSGGERRRLYLLSVLMAAPNVLLLDEPTNDLDIQTLTILESYLEEFPGAVITVSHDRFFLDRMAERIFAFEGNGYINKYAGNYSDYKEACLWEGIQGEQLQHPKAARGDGKKIPEVEDRQDGQPQKDNRAAQKERPLKFTFKEQKEYEEIDEKIADKEGELEKIKADMDIAVSDFALLQELVVKQQKLEEELDYLMERWTYLYELAERIEKSKS</sequence>
<evidence type="ECO:0000256" key="4">
    <source>
        <dbReference type="ARBA" id="ARBA00022730"/>
    </source>
</evidence>
<dbReference type="InterPro" id="IPR032781">
    <property type="entry name" value="ABC_tran_Xtn"/>
</dbReference>
<dbReference type="GO" id="GO:0005524">
    <property type="term" value="F:ATP binding"/>
    <property type="evidence" value="ECO:0007669"/>
    <property type="project" value="UniProtKB-KW"/>
</dbReference>
<dbReference type="CDD" id="cd03221">
    <property type="entry name" value="ABCF_EF-3"/>
    <property type="match status" value="2"/>
</dbReference>
<evidence type="ECO:0000256" key="2">
    <source>
        <dbReference type="ARBA" id="ARBA00022490"/>
    </source>
</evidence>
<dbReference type="Pfam" id="PF12848">
    <property type="entry name" value="ABC_tran_Xtn"/>
    <property type="match status" value="1"/>
</dbReference>
<dbReference type="PROSITE" id="PS00211">
    <property type="entry name" value="ABC_TRANSPORTER_1"/>
    <property type="match status" value="1"/>
</dbReference>
<dbReference type="SUPFAM" id="SSF52540">
    <property type="entry name" value="P-loop containing nucleoside triphosphate hydrolases"/>
    <property type="match status" value="2"/>
</dbReference>
<dbReference type="InterPro" id="IPR003439">
    <property type="entry name" value="ABC_transporter-like_ATP-bd"/>
</dbReference>
<dbReference type="Gene3D" id="1.10.287.380">
    <property type="entry name" value="Valyl-tRNA synthetase, C-terminal domain"/>
    <property type="match status" value="1"/>
</dbReference>
<evidence type="ECO:0000256" key="6">
    <source>
        <dbReference type="ARBA" id="ARBA00022741"/>
    </source>
</evidence>
<organism evidence="15 16">
    <name type="scientific">Ruminiclostridium hungatei</name>
    <name type="common">Clostridium hungatei</name>
    <dbReference type="NCBI Taxonomy" id="48256"/>
    <lineage>
        <taxon>Bacteria</taxon>
        <taxon>Bacillati</taxon>
        <taxon>Bacillota</taxon>
        <taxon>Clostridia</taxon>
        <taxon>Eubacteriales</taxon>
        <taxon>Oscillospiraceae</taxon>
        <taxon>Ruminiclostridium</taxon>
    </lineage>
</organism>
<feature type="coiled-coil region" evidence="12">
    <location>
        <begin position="241"/>
        <end position="268"/>
    </location>
</feature>
<keyword evidence="2" id="KW-0963">Cytoplasm</keyword>
<evidence type="ECO:0000256" key="8">
    <source>
        <dbReference type="ARBA" id="ARBA00022840"/>
    </source>
</evidence>
<keyword evidence="7" id="KW-0378">Hydrolase</keyword>
<proteinExistence type="inferred from homology"/>
<feature type="domain" description="ABC transporter" evidence="14">
    <location>
        <begin position="4"/>
        <end position="255"/>
    </location>
</feature>
<dbReference type="InterPro" id="IPR003593">
    <property type="entry name" value="AAA+_ATPase"/>
</dbReference>
<comment type="caution">
    <text evidence="15">The sequence shown here is derived from an EMBL/GenBank/DDBJ whole genome shotgun (WGS) entry which is preliminary data.</text>
</comment>
<dbReference type="STRING" id="48256.CLHUN_05680"/>
<dbReference type="FunFam" id="3.40.50.300:FF:000011">
    <property type="entry name" value="Putative ABC transporter ATP-binding component"/>
    <property type="match status" value="1"/>
</dbReference>
<dbReference type="InterPro" id="IPR037118">
    <property type="entry name" value="Val-tRNA_synth_C_sf"/>
</dbReference>
<name>A0A1V4SQT0_RUMHU</name>
<dbReference type="GO" id="GO:0019843">
    <property type="term" value="F:rRNA binding"/>
    <property type="evidence" value="ECO:0007669"/>
    <property type="project" value="UniProtKB-KW"/>
</dbReference>
<keyword evidence="8 15" id="KW-0067">ATP-binding</keyword>
<feature type="domain" description="ABC transporter" evidence="14">
    <location>
        <begin position="319"/>
        <end position="536"/>
    </location>
</feature>
<protein>
    <submittedName>
        <fullName evidence="15">Putative ABC transporter ATP-binding proteinc</fullName>
    </submittedName>
</protein>
<dbReference type="FunFam" id="3.40.50.300:FF:000183">
    <property type="entry name" value="ABC transporter ATP-binding protein yjjK"/>
    <property type="match status" value="1"/>
</dbReference>
<dbReference type="PROSITE" id="PS50893">
    <property type="entry name" value="ABC_TRANSPORTER_2"/>
    <property type="match status" value="2"/>
</dbReference>
<dbReference type="Gene3D" id="3.40.50.300">
    <property type="entry name" value="P-loop containing nucleotide triphosphate hydrolases"/>
    <property type="match status" value="2"/>
</dbReference>
<evidence type="ECO:0000256" key="5">
    <source>
        <dbReference type="ARBA" id="ARBA00022737"/>
    </source>
</evidence>
<dbReference type="GO" id="GO:0006417">
    <property type="term" value="P:regulation of translation"/>
    <property type="evidence" value="ECO:0007669"/>
    <property type="project" value="UniProtKB-KW"/>
</dbReference>
<dbReference type="RefSeq" id="WP_080063042.1">
    <property type="nucleotide sequence ID" value="NZ_MZGX01000003.1"/>
</dbReference>
<keyword evidence="16" id="KW-1185">Reference proteome</keyword>
<accession>A0A1V4SQT0</accession>
<comment type="similarity">
    <text evidence="1">Belongs to the ABC transporter superfamily. ABCF family. Translational throttle EttA subfamily.</text>
</comment>
<gene>
    <name evidence="15" type="ORF">CLHUN_05680</name>
</gene>
<dbReference type="EMBL" id="MZGX01000003">
    <property type="protein sequence ID" value="OPX45631.1"/>
    <property type="molecule type" value="Genomic_DNA"/>
</dbReference>
<keyword evidence="4" id="KW-0699">rRNA-binding</keyword>
<dbReference type="GO" id="GO:0003677">
    <property type="term" value="F:DNA binding"/>
    <property type="evidence" value="ECO:0007669"/>
    <property type="project" value="InterPro"/>
</dbReference>
<keyword evidence="3" id="KW-0820">tRNA-binding</keyword>
<evidence type="ECO:0000256" key="10">
    <source>
        <dbReference type="ARBA" id="ARBA00022884"/>
    </source>
</evidence>
<keyword evidence="6" id="KW-0547">Nucleotide-binding</keyword>
<evidence type="ECO:0000256" key="7">
    <source>
        <dbReference type="ARBA" id="ARBA00022801"/>
    </source>
</evidence>
<reference evidence="15 16" key="1">
    <citation type="submission" date="2017-03" db="EMBL/GenBank/DDBJ databases">
        <title>Genome sequence of Clostridium hungatei DSM 14427.</title>
        <authorList>
            <person name="Poehlein A."/>
            <person name="Daniel R."/>
        </authorList>
    </citation>
    <scope>NUCLEOTIDE SEQUENCE [LARGE SCALE GENOMIC DNA]</scope>
    <source>
        <strain evidence="15 16">DSM 14427</strain>
    </source>
</reference>
<evidence type="ECO:0000256" key="9">
    <source>
        <dbReference type="ARBA" id="ARBA00022845"/>
    </source>
</evidence>
<dbReference type="PANTHER" id="PTHR42855:SF1">
    <property type="entry name" value="ABC TRANSPORTER DOMAIN-CONTAINING PROTEIN"/>
    <property type="match status" value="1"/>
</dbReference>
<dbReference type="InterPro" id="IPR027417">
    <property type="entry name" value="P-loop_NTPase"/>
</dbReference>
<dbReference type="AlphaFoldDB" id="A0A1V4SQT0"/>
<dbReference type="GO" id="GO:0006412">
    <property type="term" value="P:translation"/>
    <property type="evidence" value="ECO:0007669"/>
    <property type="project" value="UniProtKB-KW"/>
</dbReference>
<dbReference type="Pfam" id="PF00005">
    <property type="entry name" value="ABC_tran"/>
    <property type="match status" value="2"/>
</dbReference>
<dbReference type="Proteomes" id="UP000191554">
    <property type="component" value="Unassembled WGS sequence"/>
</dbReference>
<evidence type="ECO:0000256" key="13">
    <source>
        <dbReference type="SAM" id="MobiDB-lite"/>
    </source>
</evidence>
<dbReference type="GO" id="GO:0000049">
    <property type="term" value="F:tRNA binding"/>
    <property type="evidence" value="ECO:0007669"/>
    <property type="project" value="UniProtKB-KW"/>
</dbReference>
<dbReference type="InterPro" id="IPR051309">
    <property type="entry name" value="ABCF_ATPase"/>
</dbReference>
<keyword evidence="9" id="KW-0810">Translation regulation</keyword>
<keyword evidence="11" id="KW-0648">Protein biosynthesis</keyword>
<evidence type="ECO:0000313" key="16">
    <source>
        <dbReference type="Proteomes" id="UP000191554"/>
    </source>
</evidence>
<evidence type="ECO:0000256" key="1">
    <source>
        <dbReference type="ARBA" id="ARBA00005868"/>
    </source>
</evidence>